<dbReference type="SMART" id="SM00409">
    <property type="entry name" value="IG"/>
    <property type="match status" value="2"/>
</dbReference>
<dbReference type="InterPro" id="IPR015621">
    <property type="entry name" value="IL-1_rcpt_fam"/>
</dbReference>
<evidence type="ECO:0000256" key="1">
    <source>
        <dbReference type="ARBA" id="ARBA00009752"/>
    </source>
</evidence>
<evidence type="ECO:0000256" key="8">
    <source>
        <dbReference type="SAM" id="SignalP"/>
    </source>
</evidence>
<keyword evidence="12" id="KW-1185">Reference proteome</keyword>
<dbReference type="PANTHER" id="PTHR11890">
    <property type="entry name" value="INTERLEUKIN-1 RECEPTOR FAMILY MEMBER"/>
    <property type="match status" value="1"/>
</dbReference>
<feature type="domain" description="Ig-like" evidence="10">
    <location>
        <begin position="162"/>
        <end position="266"/>
    </location>
</feature>
<dbReference type="EMBL" id="JAFJMO010000003">
    <property type="protein sequence ID" value="KAJ8282245.1"/>
    <property type="molecule type" value="Genomic_DNA"/>
</dbReference>
<dbReference type="InterPro" id="IPR000157">
    <property type="entry name" value="TIR_dom"/>
</dbReference>
<evidence type="ECO:0000256" key="3">
    <source>
        <dbReference type="ARBA" id="ARBA00023027"/>
    </source>
</evidence>
<comment type="caution">
    <text evidence="11">The sequence shown here is derived from an EMBL/GenBank/DDBJ whole genome shotgun (WGS) entry which is preliminary data.</text>
</comment>
<dbReference type="Gene3D" id="2.60.40.10">
    <property type="entry name" value="Immunoglobulins"/>
    <property type="match status" value="2"/>
</dbReference>
<dbReference type="SUPFAM" id="SSF52200">
    <property type="entry name" value="Toll/Interleukin receptor TIR domain"/>
    <property type="match status" value="1"/>
</dbReference>
<dbReference type="GO" id="GO:0016787">
    <property type="term" value="F:hydrolase activity"/>
    <property type="evidence" value="ECO:0007669"/>
    <property type="project" value="UniProtKB-KW"/>
</dbReference>
<evidence type="ECO:0000313" key="12">
    <source>
        <dbReference type="Proteomes" id="UP001152803"/>
    </source>
</evidence>
<dbReference type="SUPFAM" id="SSF48726">
    <property type="entry name" value="Immunoglobulin"/>
    <property type="match status" value="2"/>
</dbReference>
<dbReference type="PRINTS" id="PR01537">
    <property type="entry name" value="INTRLKN1R1F"/>
</dbReference>
<feature type="chain" id="PRO_5040428792" description="Interleukin-1 receptor type 1-like" evidence="8">
    <location>
        <begin position="28"/>
        <end position="493"/>
    </location>
</feature>
<dbReference type="Pfam" id="PF01582">
    <property type="entry name" value="TIR"/>
    <property type="match status" value="1"/>
</dbReference>
<dbReference type="Proteomes" id="UP001152803">
    <property type="component" value="Unassembled WGS sequence"/>
</dbReference>
<keyword evidence="6" id="KW-0393">Immunoglobulin domain</keyword>
<feature type="transmembrane region" description="Helical" evidence="7">
    <location>
        <begin position="275"/>
        <end position="298"/>
    </location>
</feature>
<evidence type="ECO:0000313" key="11">
    <source>
        <dbReference type="EMBL" id="KAJ8282245.1"/>
    </source>
</evidence>
<feature type="signal peptide" evidence="8">
    <location>
        <begin position="1"/>
        <end position="27"/>
    </location>
</feature>
<name>A0A9Q1DUX3_CONCO</name>
<evidence type="ECO:0000256" key="2">
    <source>
        <dbReference type="ARBA" id="ARBA00022801"/>
    </source>
</evidence>
<evidence type="ECO:0000256" key="7">
    <source>
        <dbReference type="SAM" id="Phobius"/>
    </source>
</evidence>
<reference evidence="11" key="1">
    <citation type="journal article" date="2023" name="Science">
        <title>Genome structures resolve the early diversification of teleost fishes.</title>
        <authorList>
            <person name="Parey E."/>
            <person name="Louis A."/>
            <person name="Montfort J."/>
            <person name="Bouchez O."/>
            <person name="Roques C."/>
            <person name="Iampietro C."/>
            <person name="Lluch J."/>
            <person name="Castinel A."/>
            <person name="Donnadieu C."/>
            <person name="Desvignes T."/>
            <person name="Floi Bucao C."/>
            <person name="Jouanno E."/>
            <person name="Wen M."/>
            <person name="Mejri S."/>
            <person name="Dirks R."/>
            <person name="Jansen H."/>
            <person name="Henkel C."/>
            <person name="Chen W.J."/>
            <person name="Zahm M."/>
            <person name="Cabau C."/>
            <person name="Klopp C."/>
            <person name="Thompson A.W."/>
            <person name="Robinson-Rechavi M."/>
            <person name="Braasch I."/>
            <person name="Lecointre G."/>
            <person name="Bobe J."/>
            <person name="Postlethwait J.H."/>
            <person name="Berthelot C."/>
            <person name="Roest Crollius H."/>
            <person name="Guiguen Y."/>
        </authorList>
    </citation>
    <scope>NUCLEOTIDE SEQUENCE</scope>
    <source>
        <strain evidence="11">Concon-B</strain>
    </source>
</reference>
<dbReference type="SMART" id="SM00255">
    <property type="entry name" value="TIR"/>
    <property type="match status" value="1"/>
</dbReference>
<dbReference type="InterPro" id="IPR013783">
    <property type="entry name" value="Ig-like_fold"/>
</dbReference>
<keyword evidence="5" id="KW-0325">Glycoprotein</keyword>
<gene>
    <name evidence="11" type="ORF">COCON_G00047640</name>
</gene>
<keyword evidence="7" id="KW-0472">Membrane</keyword>
<evidence type="ECO:0008006" key="13">
    <source>
        <dbReference type="Google" id="ProtNLM"/>
    </source>
</evidence>
<dbReference type="PROSITE" id="PS50835">
    <property type="entry name" value="IG_LIKE"/>
    <property type="match status" value="2"/>
</dbReference>
<keyword evidence="7" id="KW-0812">Transmembrane</keyword>
<keyword evidence="2" id="KW-0378">Hydrolase</keyword>
<dbReference type="InterPro" id="IPR036179">
    <property type="entry name" value="Ig-like_dom_sf"/>
</dbReference>
<keyword evidence="7" id="KW-1133">Transmembrane helix</keyword>
<dbReference type="InterPro" id="IPR007110">
    <property type="entry name" value="Ig-like_dom"/>
</dbReference>
<evidence type="ECO:0000256" key="4">
    <source>
        <dbReference type="ARBA" id="ARBA00023157"/>
    </source>
</evidence>
<evidence type="ECO:0000256" key="5">
    <source>
        <dbReference type="ARBA" id="ARBA00023180"/>
    </source>
</evidence>
<sequence length="493" mass="54624">MLALLPEAKMKLLLLVIFFSGSQGAAGSNISGLLKPKHAQDNTGVQMNDSGILGQARINPPVDLGSCYTDEDLYPEVEGIVGESYSLACPLTSDLPLLPNITWKKNCTSELGTFNRLVFESLTTADTGYYTCTWSLMNGTQVYNMSGTRKLTVEEADVELDPKIIQPQDNAVIKVDLGEEVTVLCIAMFHSKPEFSNLVWMKGNSFVNEDPSIFVNNSGEQQKAEKYQILSMLVFRRVSPEHLNTKYTCKLESPYLERNNVSFTLSQRGVAPSPFLWLGLLAMFTVIASVSAVIYVVLRIDIVLFLREVRGASSALSDGKQYDAYIMYYKAASEEALTEEEQRLIPHILETEFGYRLCLYERDILPGRAVPEAVLEHIEQSRRLVLLPGTAEAEQESWVTGGVGAGDGDEQGLLSGLHAALVDRQTRLVLVERAPRGKSGSLPKPLQMLVRSGGSVAWRGDRSAPLSSRFWKKLRYYMPAGKSHKHRAEMTAL</sequence>
<keyword evidence="3" id="KW-0520">NAD</keyword>
<accession>A0A9Q1DUX3</accession>
<evidence type="ECO:0000256" key="6">
    <source>
        <dbReference type="ARBA" id="ARBA00023319"/>
    </source>
</evidence>
<dbReference type="PANTHER" id="PTHR11890:SF6">
    <property type="entry name" value="INTERLEUKIN-18 RECEPTOR 1"/>
    <property type="match status" value="1"/>
</dbReference>
<proteinExistence type="inferred from homology"/>
<dbReference type="InterPro" id="IPR035897">
    <property type="entry name" value="Toll_tir_struct_dom_sf"/>
</dbReference>
<dbReference type="OrthoDB" id="9940746at2759"/>
<evidence type="ECO:0000259" key="10">
    <source>
        <dbReference type="PROSITE" id="PS50835"/>
    </source>
</evidence>
<dbReference type="PROSITE" id="PS50104">
    <property type="entry name" value="TIR"/>
    <property type="match status" value="1"/>
</dbReference>
<organism evidence="11 12">
    <name type="scientific">Conger conger</name>
    <name type="common">Conger eel</name>
    <name type="synonym">Muraena conger</name>
    <dbReference type="NCBI Taxonomy" id="82655"/>
    <lineage>
        <taxon>Eukaryota</taxon>
        <taxon>Metazoa</taxon>
        <taxon>Chordata</taxon>
        <taxon>Craniata</taxon>
        <taxon>Vertebrata</taxon>
        <taxon>Euteleostomi</taxon>
        <taxon>Actinopterygii</taxon>
        <taxon>Neopterygii</taxon>
        <taxon>Teleostei</taxon>
        <taxon>Anguilliformes</taxon>
        <taxon>Congridae</taxon>
        <taxon>Conger</taxon>
    </lineage>
</organism>
<protein>
    <recommendedName>
        <fullName evidence="13">Interleukin-1 receptor type 1-like</fullName>
    </recommendedName>
</protein>
<keyword evidence="4" id="KW-1015">Disulfide bond</keyword>
<feature type="domain" description="Ig-like" evidence="10">
    <location>
        <begin position="60"/>
        <end position="133"/>
    </location>
</feature>
<evidence type="ECO:0000259" key="9">
    <source>
        <dbReference type="PROSITE" id="PS50104"/>
    </source>
</evidence>
<dbReference type="InterPro" id="IPR003599">
    <property type="entry name" value="Ig_sub"/>
</dbReference>
<dbReference type="AlphaFoldDB" id="A0A9Q1DUX3"/>
<feature type="domain" description="TIR" evidence="9">
    <location>
        <begin position="320"/>
        <end position="478"/>
    </location>
</feature>
<dbReference type="GO" id="GO:0007165">
    <property type="term" value="P:signal transduction"/>
    <property type="evidence" value="ECO:0007669"/>
    <property type="project" value="InterPro"/>
</dbReference>
<comment type="similarity">
    <text evidence="1">Belongs to the interleukin-1 receptor family.</text>
</comment>
<dbReference type="Gene3D" id="3.40.50.10140">
    <property type="entry name" value="Toll/interleukin-1 receptor homology (TIR) domain"/>
    <property type="match status" value="1"/>
</dbReference>
<keyword evidence="8" id="KW-0732">Signal</keyword>